<keyword evidence="1" id="KW-0378">Hydrolase</keyword>
<protein>
    <submittedName>
        <fullName evidence="1">AlwI family type II restriction endonuclease</fullName>
    </submittedName>
</protein>
<organism evidence="1 2">
    <name type="scientific">Campylobacter hyointestinalis subsp. lawsonii</name>
    <dbReference type="NCBI Taxonomy" id="91353"/>
    <lineage>
        <taxon>Bacteria</taxon>
        <taxon>Pseudomonadati</taxon>
        <taxon>Campylobacterota</taxon>
        <taxon>Epsilonproteobacteria</taxon>
        <taxon>Campylobacterales</taxon>
        <taxon>Campylobacteraceae</taxon>
        <taxon>Campylobacter</taxon>
    </lineage>
</organism>
<keyword evidence="1" id="KW-0540">Nuclease</keyword>
<dbReference type="InterPro" id="IPR018573">
    <property type="entry name" value="Restrct_endonuc_II_AlwI"/>
</dbReference>
<dbReference type="GO" id="GO:0004519">
    <property type="term" value="F:endonuclease activity"/>
    <property type="evidence" value="ECO:0007669"/>
    <property type="project" value="UniProtKB-KW"/>
</dbReference>
<keyword evidence="1" id="KW-0255">Endonuclease</keyword>
<comment type="caution">
    <text evidence="1">The sequence shown here is derived from an EMBL/GenBank/DDBJ whole genome shotgun (WGS) entry which is preliminary data.</text>
</comment>
<evidence type="ECO:0000313" key="2">
    <source>
        <dbReference type="Proteomes" id="UP000423641"/>
    </source>
</evidence>
<dbReference type="AlphaFoldDB" id="A0AAV6EF95"/>
<dbReference type="RefSeq" id="WP_112000601.1">
    <property type="nucleotide sequence ID" value="NZ_CP053828.1"/>
</dbReference>
<dbReference type="Pfam" id="PF09491">
    <property type="entry name" value="RE_AlwI"/>
    <property type="match status" value="1"/>
</dbReference>
<evidence type="ECO:0000313" key="1">
    <source>
        <dbReference type="EMBL" id="KAB0613615.1"/>
    </source>
</evidence>
<dbReference type="GeneID" id="56509175"/>
<dbReference type="Proteomes" id="UP000423641">
    <property type="component" value="Unassembled WGS sequence"/>
</dbReference>
<accession>A0AAV6EF95</accession>
<reference evidence="1 2" key="1">
    <citation type="submission" date="2019-09" db="EMBL/GenBank/DDBJ databases">
        <title>Draft genome sequences of 48 bacterial type strains from the CCUG.</title>
        <authorList>
            <person name="Tunovic T."/>
            <person name="Pineiro-Iglesias B."/>
            <person name="Unosson C."/>
            <person name="Inganas E."/>
            <person name="Ohlen M."/>
            <person name="Cardew S."/>
            <person name="Jensie-Markopoulos S."/>
            <person name="Salva-Serra F."/>
            <person name="Jaen-Luchoro D."/>
            <person name="Karlsson R."/>
            <person name="Svensson-Stadler L."/>
            <person name="Chun J."/>
            <person name="Moore E."/>
        </authorList>
    </citation>
    <scope>NUCLEOTIDE SEQUENCE [LARGE SCALE GENOMIC DNA]</scope>
    <source>
        <strain evidence="1 2">CCUG 34538</strain>
    </source>
</reference>
<sequence>MIYKDFLIEATMIKNKNQQLNAETTSIARHSKELQEKQKIEQRTMLIAPLIHWDVALFFKFCSKEFDSKLVPISIDAFLKLIENSPTLDCFRENYDVLINQLLLKNTDDYIDCINKTKW</sequence>
<gene>
    <name evidence="1" type="ORF">F7P66_02770</name>
</gene>
<name>A0AAV6EF95_CAMHY</name>
<proteinExistence type="predicted"/>
<dbReference type="EMBL" id="VZON01000002">
    <property type="protein sequence ID" value="KAB0613615.1"/>
    <property type="molecule type" value="Genomic_DNA"/>
</dbReference>
<dbReference type="Gene3D" id="3.40.91.50">
    <property type="match status" value="1"/>
</dbReference>